<dbReference type="InterPro" id="IPR023213">
    <property type="entry name" value="CAT-like_dom_sf"/>
</dbReference>
<dbReference type="InterPro" id="IPR000542">
    <property type="entry name" value="Carn_acyl_trans"/>
</dbReference>
<name>A0A210PXJ5_MIZYE</name>
<dbReference type="STRING" id="6573.A0A210PXJ5"/>
<evidence type="ECO:0000256" key="7">
    <source>
        <dbReference type="ARBA" id="ARBA00023098"/>
    </source>
</evidence>
<dbReference type="GO" id="GO:0005739">
    <property type="term" value="C:mitochondrion"/>
    <property type="evidence" value="ECO:0007669"/>
    <property type="project" value="TreeGrafter"/>
</dbReference>
<evidence type="ECO:0000256" key="5">
    <source>
        <dbReference type="ARBA" id="ARBA00022832"/>
    </source>
</evidence>
<evidence type="ECO:0000256" key="8">
    <source>
        <dbReference type="ARBA" id="ARBA00023136"/>
    </source>
</evidence>
<dbReference type="AlphaFoldDB" id="A0A210PXJ5"/>
<dbReference type="Gene3D" id="3.30.559.10">
    <property type="entry name" value="Chloramphenicol acetyltransferase-like domain"/>
    <property type="match status" value="1"/>
</dbReference>
<evidence type="ECO:0000256" key="2">
    <source>
        <dbReference type="ARBA" id="ARBA00005232"/>
    </source>
</evidence>
<evidence type="ECO:0000256" key="9">
    <source>
        <dbReference type="ARBA" id="ARBA00023315"/>
    </source>
</evidence>
<keyword evidence="9" id="KW-0012">Acyltransferase</keyword>
<accession>A0A210PXJ5</accession>
<feature type="domain" description="Choline/carnitine acyltransferase" evidence="12">
    <location>
        <begin position="134"/>
        <end position="702"/>
    </location>
</feature>
<keyword evidence="14" id="KW-1185">Reference proteome</keyword>
<evidence type="ECO:0000256" key="10">
    <source>
        <dbReference type="PIRSR" id="PIRSR600542-1"/>
    </source>
</evidence>
<feature type="active site" description="Proton acceptor" evidence="10">
    <location>
        <position position="427"/>
    </location>
</feature>
<dbReference type="GO" id="GO:0016020">
    <property type="term" value="C:membrane"/>
    <property type="evidence" value="ECO:0007669"/>
    <property type="project" value="UniProtKB-SubCell"/>
</dbReference>
<dbReference type="EMBL" id="NEDP02005416">
    <property type="protein sequence ID" value="OWF41184.1"/>
    <property type="molecule type" value="Genomic_DNA"/>
</dbReference>
<gene>
    <name evidence="13" type="ORF">KP79_PYT09828</name>
</gene>
<feature type="transmembrane region" description="Helical" evidence="11">
    <location>
        <begin position="64"/>
        <end position="87"/>
    </location>
</feature>
<evidence type="ECO:0000313" key="13">
    <source>
        <dbReference type="EMBL" id="OWF41184.1"/>
    </source>
</evidence>
<dbReference type="GO" id="GO:0004095">
    <property type="term" value="F:carnitine O-palmitoyltransferase activity"/>
    <property type="evidence" value="ECO:0007669"/>
    <property type="project" value="TreeGrafter"/>
</dbReference>
<feature type="transmembrane region" description="Helical" evidence="11">
    <location>
        <begin position="108"/>
        <end position="127"/>
    </location>
</feature>
<evidence type="ECO:0000259" key="12">
    <source>
        <dbReference type="Pfam" id="PF00755"/>
    </source>
</evidence>
<dbReference type="InterPro" id="IPR042231">
    <property type="entry name" value="Cho/carn_acyl_trans_2"/>
</dbReference>
<dbReference type="Pfam" id="PF00755">
    <property type="entry name" value="Carn_acyltransf"/>
    <property type="match status" value="1"/>
</dbReference>
<evidence type="ECO:0000256" key="1">
    <source>
        <dbReference type="ARBA" id="ARBA00004141"/>
    </source>
</evidence>
<reference evidence="13 14" key="1">
    <citation type="journal article" date="2017" name="Nat. Ecol. Evol.">
        <title>Scallop genome provides insights into evolution of bilaterian karyotype and development.</title>
        <authorList>
            <person name="Wang S."/>
            <person name="Zhang J."/>
            <person name="Jiao W."/>
            <person name="Li J."/>
            <person name="Xun X."/>
            <person name="Sun Y."/>
            <person name="Guo X."/>
            <person name="Huan P."/>
            <person name="Dong B."/>
            <person name="Zhang L."/>
            <person name="Hu X."/>
            <person name="Sun X."/>
            <person name="Wang J."/>
            <person name="Zhao C."/>
            <person name="Wang Y."/>
            <person name="Wang D."/>
            <person name="Huang X."/>
            <person name="Wang R."/>
            <person name="Lv J."/>
            <person name="Li Y."/>
            <person name="Zhang Z."/>
            <person name="Liu B."/>
            <person name="Lu W."/>
            <person name="Hui Y."/>
            <person name="Liang J."/>
            <person name="Zhou Z."/>
            <person name="Hou R."/>
            <person name="Li X."/>
            <person name="Liu Y."/>
            <person name="Li H."/>
            <person name="Ning X."/>
            <person name="Lin Y."/>
            <person name="Zhao L."/>
            <person name="Xing Q."/>
            <person name="Dou J."/>
            <person name="Li Y."/>
            <person name="Mao J."/>
            <person name="Guo H."/>
            <person name="Dou H."/>
            <person name="Li T."/>
            <person name="Mu C."/>
            <person name="Jiang W."/>
            <person name="Fu Q."/>
            <person name="Fu X."/>
            <person name="Miao Y."/>
            <person name="Liu J."/>
            <person name="Yu Q."/>
            <person name="Li R."/>
            <person name="Liao H."/>
            <person name="Li X."/>
            <person name="Kong Y."/>
            <person name="Jiang Z."/>
            <person name="Chourrout D."/>
            <person name="Li R."/>
            <person name="Bao Z."/>
        </authorList>
    </citation>
    <scope>NUCLEOTIDE SEQUENCE [LARGE SCALE GENOMIC DNA]</scope>
    <source>
        <strain evidence="13 14">PY_sf001</strain>
    </source>
</reference>
<keyword evidence="8 11" id="KW-0472">Membrane</keyword>
<dbReference type="InterPro" id="IPR039551">
    <property type="entry name" value="Cho/carn_acyl_trans"/>
</dbReference>
<keyword evidence="5" id="KW-0276">Fatty acid metabolism</keyword>
<dbReference type="Proteomes" id="UP000242188">
    <property type="component" value="Unassembled WGS sequence"/>
</dbReference>
<comment type="caution">
    <text evidence="13">The sequence shown here is derived from an EMBL/GenBank/DDBJ whole genome shotgun (WGS) entry which is preliminary data.</text>
</comment>
<dbReference type="SUPFAM" id="SSF52777">
    <property type="entry name" value="CoA-dependent acyltransferases"/>
    <property type="match status" value="2"/>
</dbReference>
<dbReference type="PANTHER" id="PTHR22589:SF113">
    <property type="entry name" value="CARNITINE O-PALMITOYLTRANSFERASE 1, LIVER ISOFORM-LIKE"/>
    <property type="match status" value="1"/>
</dbReference>
<dbReference type="GO" id="GO:0009437">
    <property type="term" value="P:carnitine metabolic process"/>
    <property type="evidence" value="ECO:0007669"/>
    <property type="project" value="TreeGrafter"/>
</dbReference>
<comment type="subcellular location">
    <subcellularLocation>
        <location evidence="1">Membrane</location>
        <topology evidence="1">Multi-pass membrane protein</topology>
    </subcellularLocation>
</comment>
<evidence type="ECO:0000256" key="3">
    <source>
        <dbReference type="ARBA" id="ARBA00022679"/>
    </source>
</evidence>
<keyword evidence="3 13" id="KW-0808">Transferase</keyword>
<dbReference type="PANTHER" id="PTHR22589">
    <property type="entry name" value="CARNITINE O-ACYLTRANSFERASE"/>
    <property type="match status" value="1"/>
</dbReference>
<organism evidence="13 14">
    <name type="scientific">Mizuhopecten yessoensis</name>
    <name type="common">Japanese scallop</name>
    <name type="synonym">Patinopecten yessoensis</name>
    <dbReference type="NCBI Taxonomy" id="6573"/>
    <lineage>
        <taxon>Eukaryota</taxon>
        <taxon>Metazoa</taxon>
        <taxon>Spiralia</taxon>
        <taxon>Lophotrochozoa</taxon>
        <taxon>Mollusca</taxon>
        <taxon>Bivalvia</taxon>
        <taxon>Autobranchia</taxon>
        <taxon>Pteriomorphia</taxon>
        <taxon>Pectinida</taxon>
        <taxon>Pectinoidea</taxon>
        <taxon>Pectinidae</taxon>
        <taxon>Mizuhopecten</taxon>
    </lineage>
</organism>
<evidence type="ECO:0000256" key="4">
    <source>
        <dbReference type="ARBA" id="ARBA00022692"/>
    </source>
</evidence>
<keyword evidence="4 11" id="KW-0812">Transmembrane</keyword>
<keyword evidence="7" id="KW-0443">Lipid metabolism</keyword>
<dbReference type="GO" id="GO:0006631">
    <property type="term" value="P:fatty acid metabolic process"/>
    <property type="evidence" value="ECO:0007669"/>
    <property type="project" value="UniProtKB-KW"/>
</dbReference>
<comment type="similarity">
    <text evidence="2">Belongs to the carnitine/choline acetyltransferase family.</text>
</comment>
<dbReference type="Gene3D" id="3.30.559.70">
    <property type="entry name" value="Choline/Carnitine o-acyltransferase, domain 2"/>
    <property type="match status" value="1"/>
</dbReference>
<dbReference type="FunFam" id="3.30.559.10:FF:000002">
    <property type="entry name" value="carnitine O-palmitoyltransferase 1, liver isoform"/>
    <property type="match status" value="1"/>
</dbReference>
<keyword evidence="6 11" id="KW-1133">Transmembrane helix</keyword>
<dbReference type="OrthoDB" id="240216at2759"/>
<evidence type="ECO:0000256" key="6">
    <source>
        <dbReference type="ARBA" id="ARBA00022989"/>
    </source>
</evidence>
<evidence type="ECO:0000313" key="14">
    <source>
        <dbReference type="Proteomes" id="UP000242188"/>
    </source>
</evidence>
<sequence>MPGPAIAPFLGATGRLMSYRNFSEASAVGFLSAILFAVFSDPVRNFVDFGEKWMELSALPYQMNIALLGFIVGYGLVKVLMLARIMVLKMLLNYHGWMHSPKSTATKLWGLMLKAIVGKGNFPLYFFQPMLPHLPVPDLNITCEKYLTSMRPLLSDEDFMNLLTAVLSFKEKEGPTLQKHLLQKFATEENWLSHYWLNLAYLTYREPCAVNVNCYATDRKEACSTNQAARASNLTHWILRFHETILEDTLKPQFLQDMIPICMDGYRMQFCTSRIPGKHVDELVTFKDSKHIVIMRKGCYYKLSVYAPDNDGKDRLLTPAEILPIIEHILKDAEESTDNSNAAVFTALKRDKWADIRTRMMESKLNKKSIEDVESAIFLVYLDEELPTTIEENGKYIMVGSGFNRWFDKSMTFPIFANGKTGVNVEHSAGDATLPGRMWEYYLQNEKYTKDGKIIAERSRKKKIPSAERLTWDMTGFEEDLEEAYDHYRKLAGGFCLRVVTPEYGKGYIKKKRMSPDGYIQMALQLAYYKLYNQVPKTYESASTRMFLAGRTETIRPVSEYSKQWVSSMMNERATREQRIMLLKRAVQYQTQVKVDASIGQGFDRHLIGLFAASQELKIPTPALFQDKSFWMQDKLSTSQTPTRYTDQWTLETCCMGGGFSPSSQDGYGISYMIYGEDLINFHVTNCKYCQTTSADKMADAILEAMSDMKELLK</sequence>
<evidence type="ECO:0000256" key="11">
    <source>
        <dbReference type="SAM" id="Phobius"/>
    </source>
</evidence>
<protein>
    <submittedName>
        <fullName evidence="13">Carnitine O-palmitoyltransferase 1, liver isoform</fullName>
    </submittedName>
</protein>
<proteinExistence type="inferred from homology"/>